<evidence type="ECO:0008006" key="4">
    <source>
        <dbReference type="Google" id="ProtNLM"/>
    </source>
</evidence>
<dbReference type="CDD" id="cd14789">
    <property type="entry name" value="Tiki"/>
    <property type="match status" value="1"/>
</dbReference>
<keyword evidence="3" id="KW-1185">Reference proteome</keyword>
<keyword evidence="1" id="KW-0732">Signal</keyword>
<evidence type="ECO:0000256" key="1">
    <source>
        <dbReference type="SAM" id="SignalP"/>
    </source>
</evidence>
<accession>A0A1M4YZB0</accession>
<feature type="signal peptide" evidence="1">
    <location>
        <begin position="1"/>
        <end position="19"/>
    </location>
</feature>
<name>A0A1M4YZB0_9RHOB</name>
<dbReference type="PANTHER" id="PTHR40590:SF1">
    <property type="entry name" value="CYTOPLASMIC PROTEIN"/>
    <property type="match status" value="1"/>
</dbReference>
<feature type="chain" id="PRO_5012815815" description="TraB family protein" evidence="1">
    <location>
        <begin position="20"/>
        <end position="326"/>
    </location>
</feature>
<dbReference type="Proteomes" id="UP000325134">
    <property type="component" value="Unassembled WGS sequence"/>
</dbReference>
<dbReference type="AlphaFoldDB" id="A0A1M4YZB0"/>
<dbReference type="InterPro" id="IPR047111">
    <property type="entry name" value="YbaP-like"/>
</dbReference>
<sequence length="326" mass="35999">MRLLLFALFLLSPVVGHTACDGRDLRLDMAPETRAELEAAVSRTPFPEGNHWIARKGDTVLHLIGTLHINDPRMGPIVERLTPTLSRADAFYFEITQSDMAEFEKTLATDFSPVLITSGPTLIEMMSEADWARISATLAARGIPGWMAAKMQPWFLSMLLGMPPCMLQMPDADYGMDARLAELAQAEGIPQHSLERIEDLSAIFQSHPLEDQVQSLVRMADALQAEDDQMATMANAYIEEKHAEILQLAKILGRDASGLPPEVFAREWAGFEDQMLVQRNANWMQKLLALDSQTAVVAVGAGHLPGRHGLLNQLLLAGFSLTRAPF</sequence>
<dbReference type="InterPro" id="IPR002816">
    <property type="entry name" value="TraB/PrgY/GumN_fam"/>
</dbReference>
<dbReference type="EMBL" id="FQVK01000017">
    <property type="protein sequence ID" value="SHF11045.1"/>
    <property type="molecule type" value="Genomic_DNA"/>
</dbReference>
<dbReference type="RefSeq" id="WP_149776444.1">
    <property type="nucleotide sequence ID" value="NZ_FQVK01000017.1"/>
</dbReference>
<evidence type="ECO:0000313" key="2">
    <source>
        <dbReference type="EMBL" id="SHF11045.1"/>
    </source>
</evidence>
<dbReference type="OrthoDB" id="9806326at2"/>
<reference evidence="2 3" key="1">
    <citation type="submission" date="2016-11" db="EMBL/GenBank/DDBJ databases">
        <authorList>
            <person name="Varghese N."/>
            <person name="Submissions S."/>
        </authorList>
    </citation>
    <scope>NUCLEOTIDE SEQUENCE [LARGE SCALE GENOMIC DNA]</scope>
    <source>
        <strain evidence="2 3">DSM 29341</strain>
    </source>
</reference>
<dbReference type="Pfam" id="PF01963">
    <property type="entry name" value="TraB_PrgY_gumN"/>
    <property type="match status" value="1"/>
</dbReference>
<organism evidence="2 3">
    <name type="scientific">Ruegeria intermedia</name>
    <dbReference type="NCBI Taxonomy" id="996115"/>
    <lineage>
        <taxon>Bacteria</taxon>
        <taxon>Pseudomonadati</taxon>
        <taxon>Pseudomonadota</taxon>
        <taxon>Alphaproteobacteria</taxon>
        <taxon>Rhodobacterales</taxon>
        <taxon>Roseobacteraceae</taxon>
        <taxon>Ruegeria</taxon>
    </lineage>
</organism>
<protein>
    <recommendedName>
        <fullName evidence="4">TraB family protein</fullName>
    </recommendedName>
</protein>
<proteinExistence type="predicted"/>
<gene>
    <name evidence="2" type="ORF">SAMN05444279_11757</name>
</gene>
<dbReference type="PANTHER" id="PTHR40590">
    <property type="entry name" value="CYTOPLASMIC PROTEIN-RELATED"/>
    <property type="match status" value="1"/>
</dbReference>
<evidence type="ECO:0000313" key="3">
    <source>
        <dbReference type="Proteomes" id="UP000325134"/>
    </source>
</evidence>